<name>A0ABD2UM97_9SOLN</name>
<accession>A0ABD2UM97</accession>
<dbReference type="Proteomes" id="UP001627284">
    <property type="component" value="Unassembled WGS sequence"/>
</dbReference>
<comment type="caution">
    <text evidence="1">The sequence shown here is derived from an EMBL/GenBank/DDBJ whole genome shotgun (WGS) entry which is preliminary data.</text>
</comment>
<protein>
    <submittedName>
        <fullName evidence="1">Uncharacterized protein</fullName>
    </submittedName>
</protein>
<evidence type="ECO:0000313" key="1">
    <source>
        <dbReference type="EMBL" id="KAL3369943.1"/>
    </source>
</evidence>
<proteinExistence type="predicted"/>
<sequence>RILFFFQNLLLPHTFLFPKNGPSPIKLPSISLLCHRFRLQTTGKWQFPVVINISPHAVHQSWPLPINFKSPPSPFFDTAVNNPTLFPCYMEKKTQELKEILGLKSEEPKKG</sequence>
<dbReference type="AlphaFoldDB" id="A0ABD2UM97"/>
<evidence type="ECO:0000313" key="2">
    <source>
        <dbReference type="Proteomes" id="UP001627284"/>
    </source>
</evidence>
<gene>
    <name evidence="1" type="ORF">AABB24_007125</name>
</gene>
<feature type="non-terminal residue" evidence="1">
    <location>
        <position position="1"/>
    </location>
</feature>
<keyword evidence="2" id="KW-1185">Reference proteome</keyword>
<dbReference type="EMBL" id="JBJKTR010000004">
    <property type="protein sequence ID" value="KAL3369943.1"/>
    <property type="molecule type" value="Genomic_DNA"/>
</dbReference>
<reference evidence="1 2" key="1">
    <citation type="submission" date="2024-05" db="EMBL/GenBank/DDBJ databases">
        <title>De novo assembly of an allotetraploid wild potato.</title>
        <authorList>
            <person name="Hosaka A.J."/>
        </authorList>
    </citation>
    <scope>NUCLEOTIDE SEQUENCE [LARGE SCALE GENOMIC DNA]</scope>
    <source>
        <tissue evidence="1">Young leaves</tissue>
    </source>
</reference>
<organism evidence="1 2">
    <name type="scientific">Solanum stoloniferum</name>
    <dbReference type="NCBI Taxonomy" id="62892"/>
    <lineage>
        <taxon>Eukaryota</taxon>
        <taxon>Viridiplantae</taxon>
        <taxon>Streptophyta</taxon>
        <taxon>Embryophyta</taxon>
        <taxon>Tracheophyta</taxon>
        <taxon>Spermatophyta</taxon>
        <taxon>Magnoliopsida</taxon>
        <taxon>eudicotyledons</taxon>
        <taxon>Gunneridae</taxon>
        <taxon>Pentapetalae</taxon>
        <taxon>asterids</taxon>
        <taxon>lamiids</taxon>
        <taxon>Solanales</taxon>
        <taxon>Solanaceae</taxon>
        <taxon>Solanoideae</taxon>
        <taxon>Solaneae</taxon>
        <taxon>Solanum</taxon>
    </lineage>
</organism>